<evidence type="ECO:0000313" key="2">
    <source>
        <dbReference type="EMBL" id="GAA3598679.1"/>
    </source>
</evidence>
<gene>
    <name evidence="2" type="ORF">GCM10022223_12570</name>
</gene>
<dbReference type="Pfam" id="PF19054">
    <property type="entry name" value="DUF5753"/>
    <property type="match status" value="1"/>
</dbReference>
<organism evidence="2 3">
    <name type="scientific">Kineosporia mesophila</name>
    <dbReference type="NCBI Taxonomy" id="566012"/>
    <lineage>
        <taxon>Bacteria</taxon>
        <taxon>Bacillati</taxon>
        <taxon>Actinomycetota</taxon>
        <taxon>Actinomycetes</taxon>
        <taxon>Kineosporiales</taxon>
        <taxon>Kineosporiaceae</taxon>
        <taxon>Kineosporia</taxon>
    </lineage>
</organism>
<accession>A0ABP6Z687</accession>
<dbReference type="EMBL" id="BAAAZO010000002">
    <property type="protein sequence ID" value="GAA3598679.1"/>
    <property type="molecule type" value="Genomic_DNA"/>
</dbReference>
<feature type="domain" description="DUF5753" evidence="1">
    <location>
        <begin position="41"/>
        <end position="203"/>
    </location>
</feature>
<evidence type="ECO:0000259" key="1">
    <source>
        <dbReference type="Pfam" id="PF19054"/>
    </source>
</evidence>
<name>A0ABP6Z687_9ACTN</name>
<keyword evidence="3" id="KW-1185">Reference proteome</keyword>
<dbReference type="Proteomes" id="UP001501074">
    <property type="component" value="Unassembled WGS sequence"/>
</dbReference>
<comment type="caution">
    <text evidence="2">The sequence shown here is derived from an EMBL/GenBank/DDBJ whole genome shotgun (WGS) entry which is preliminary data.</text>
</comment>
<reference evidence="3" key="1">
    <citation type="journal article" date="2019" name="Int. J. Syst. Evol. Microbiol.">
        <title>The Global Catalogue of Microorganisms (GCM) 10K type strain sequencing project: providing services to taxonomists for standard genome sequencing and annotation.</title>
        <authorList>
            <consortium name="The Broad Institute Genomics Platform"/>
            <consortium name="The Broad Institute Genome Sequencing Center for Infectious Disease"/>
            <person name="Wu L."/>
            <person name="Ma J."/>
        </authorList>
    </citation>
    <scope>NUCLEOTIDE SEQUENCE [LARGE SCALE GENOMIC DNA]</scope>
    <source>
        <strain evidence="3">JCM 16902</strain>
    </source>
</reference>
<proteinExistence type="predicted"/>
<protein>
    <recommendedName>
        <fullName evidence="1">DUF5753 domain-containing protein</fullName>
    </recommendedName>
</protein>
<dbReference type="InterPro" id="IPR043917">
    <property type="entry name" value="DUF5753"/>
</dbReference>
<sequence length="210" mass="23172">MQALCSLYDVPAAHTSLLVEMAKSTQEKGDWLESSPQRFGLYLLMEKRATSVTTVTLDVIHGLLQTPEYHEALQADYPYPSPDDAVAQRNKRQERQAAFWDRGDACLKVVMSEAALRRLVGSSAIMAEQIIRLRYMARRDGVSIRYIPLDYATAPSLPGAFTLITTELGTSAYTEHLGGGRVLSAPTIVTQARALANLATKASRDIGEWQ</sequence>
<evidence type="ECO:0000313" key="3">
    <source>
        <dbReference type="Proteomes" id="UP001501074"/>
    </source>
</evidence>